<reference evidence="2" key="1">
    <citation type="journal article" date="2020" name="Stud. Mycol.">
        <title>101 Dothideomycetes genomes: a test case for predicting lifestyles and emergence of pathogens.</title>
        <authorList>
            <person name="Haridas S."/>
            <person name="Albert R."/>
            <person name="Binder M."/>
            <person name="Bloem J."/>
            <person name="Labutti K."/>
            <person name="Salamov A."/>
            <person name="Andreopoulos B."/>
            <person name="Baker S."/>
            <person name="Barry K."/>
            <person name="Bills G."/>
            <person name="Bluhm B."/>
            <person name="Cannon C."/>
            <person name="Castanera R."/>
            <person name="Culley D."/>
            <person name="Daum C."/>
            <person name="Ezra D."/>
            <person name="Gonzalez J."/>
            <person name="Henrissat B."/>
            <person name="Kuo A."/>
            <person name="Liang C."/>
            <person name="Lipzen A."/>
            <person name="Lutzoni F."/>
            <person name="Magnuson J."/>
            <person name="Mondo S."/>
            <person name="Nolan M."/>
            <person name="Ohm R."/>
            <person name="Pangilinan J."/>
            <person name="Park H.-J."/>
            <person name="Ramirez L."/>
            <person name="Alfaro M."/>
            <person name="Sun H."/>
            <person name="Tritt A."/>
            <person name="Yoshinaga Y."/>
            <person name="Zwiers L.-H."/>
            <person name="Turgeon B."/>
            <person name="Goodwin S."/>
            <person name="Spatafora J."/>
            <person name="Crous P."/>
            <person name="Grigoriev I."/>
        </authorList>
    </citation>
    <scope>NUCLEOTIDE SEQUENCE</scope>
    <source>
        <strain evidence="2">CBS 161.51</strain>
    </source>
</reference>
<keyword evidence="3" id="KW-1185">Reference proteome</keyword>
<evidence type="ECO:0000313" key="3">
    <source>
        <dbReference type="Proteomes" id="UP000800038"/>
    </source>
</evidence>
<sequence>MQYDRILRLALVPSILFFFLSLASVALTTHYWIIGDWIVPRGVQVLTSDYDDRLQRYKIDETIVYFTEAETDATIASGCLNLIAALMALIAWSTLRKPDMDSQFAAGKRRFWILSIVVMTIGGAATAVASMVLHYTEKGNDQYSCSPQRLMMAGKMNTNQYCTREMAACSYQPKFLKAGDRGNAAIACNEIVVVKWLQVILIINALVVLALFSVQARVRRTTREARLKEPLPEPI</sequence>
<dbReference type="OrthoDB" id="3746964at2759"/>
<feature type="transmembrane region" description="Helical" evidence="1">
    <location>
        <begin position="73"/>
        <end position="92"/>
    </location>
</feature>
<accession>A0A6A5S9F2</accession>
<name>A0A6A5S9F2_9PLEO</name>
<dbReference type="Proteomes" id="UP000800038">
    <property type="component" value="Unassembled WGS sequence"/>
</dbReference>
<gene>
    <name evidence="2" type="ORF">EJ02DRAFT_437955</name>
</gene>
<keyword evidence="1" id="KW-0812">Transmembrane</keyword>
<dbReference type="AlphaFoldDB" id="A0A6A5S9F2"/>
<evidence type="ECO:0000313" key="2">
    <source>
        <dbReference type="EMBL" id="KAF1937301.1"/>
    </source>
</evidence>
<evidence type="ECO:0008006" key="4">
    <source>
        <dbReference type="Google" id="ProtNLM"/>
    </source>
</evidence>
<feature type="transmembrane region" description="Helical" evidence="1">
    <location>
        <begin position="196"/>
        <end position="218"/>
    </location>
</feature>
<keyword evidence="1" id="KW-0472">Membrane</keyword>
<organism evidence="2 3">
    <name type="scientific">Clathrospora elynae</name>
    <dbReference type="NCBI Taxonomy" id="706981"/>
    <lineage>
        <taxon>Eukaryota</taxon>
        <taxon>Fungi</taxon>
        <taxon>Dikarya</taxon>
        <taxon>Ascomycota</taxon>
        <taxon>Pezizomycotina</taxon>
        <taxon>Dothideomycetes</taxon>
        <taxon>Pleosporomycetidae</taxon>
        <taxon>Pleosporales</taxon>
        <taxon>Diademaceae</taxon>
        <taxon>Clathrospora</taxon>
    </lineage>
</organism>
<feature type="transmembrane region" description="Helical" evidence="1">
    <location>
        <begin position="112"/>
        <end position="133"/>
    </location>
</feature>
<protein>
    <recommendedName>
        <fullName evidence="4">MARVEL domain-containing protein</fullName>
    </recommendedName>
</protein>
<dbReference type="EMBL" id="ML976144">
    <property type="protein sequence ID" value="KAF1937301.1"/>
    <property type="molecule type" value="Genomic_DNA"/>
</dbReference>
<keyword evidence="1" id="KW-1133">Transmembrane helix</keyword>
<proteinExistence type="predicted"/>
<feature type="transmembrane region" description="Helical" evidence="1">
    <location>
        <begin position="7"/>
        <end position="33"/>
    </location>
</feature>
<evidence type="ECO:0000256" key="1">
    <source>
        <dbReference type="SAM" id="Phobius"/>
    </source>
</evidence>